<dbReference type="AlphaFoldDB" id="A0A1H4UR24"/>
<accession>A0A1H4UR24</accession>
<sequence>MSAPPDQGHVLVWQEPVQEAWIDYNGHLSEPYYVLVFGHATDNVMDAVGIGPDYREANDASLYTVEAHVRYLDEVSAGADLEVRSTVVGATGKLLWIWHEMWVDGRLRATEEILGVHVVGGGSAPFPDDIAARARELLVDPPEEASGRIRPLRRA</sequence>
<dbReference type="Gene3D" id="3.10.129.10">
    <property type="entry name" value="Hotdog Thioesterase"/>
    <property type="match status" value="1"/>
</dbReference>
<dbReference type="CDD" id="cd00586">
    <property type="entry name" value="4HBT"/>
    <property type="match status" value="1"/>
</dbReference>
<dbReference type="EMBL" id="FNRT01000002">
    <property type="protein sequence ID" value="SEC71103.1"/>
    <property type="molecule type" value="Genomic_DNA"/>
</dbReference>
<dbReference type="SUPFAM" id="SSF54637">
    <property type="entry name" value="Thioesterase/thiol ester dehydrase-isomerase"/>
    <property type="match status" value="1"/>
</dbReference>
<organism evidence="1 2">
    <name type="scientific">Nocardioides exalbidus</name>
    <dbReference type="NCBI Taxonomy" id="402596"/>
    <lineage>
        <taxon>Bacteria</taxon>
        <taxon>Bacillati</taxon>
        <taxon>Actinomycetota</taxon>
        <taxon>Actinomycetes</taxon>
        <taxon>Propionibacteriales</taxon>
        <taxon>Nocardioidaceae</taxon>
        <taxon>Nocardioides</taxon>
    </lineage>
</organism>
<protein>
    <submittedName>
        <fullName evidence="1">Acyl-CoA thioester hydrolase</fullName>
    </submittedName>
</protein>
<keyword evidence="1" id="KW-0378">Hydrolase</keyword>
<dbReference type="RefSeq" id="WP_175539682.1">
    <property type="nucleotide sequence ID" value="NZ_FNRT01000002.1"/>
</dbReference>
<proteinExistence type="predicted"/>
<dbReference type="GO" id="GO:0016787">
    <property type="term" value="F:hydrolase activity"/>
    <property type="evidence" value="ECO:0007669"/>
    <property type="project" value="UniProtKB-KW"/>
</dbReference>
<dbReference type="STRING" id="402596.SAMN04489844_2832"/>
<dbReference type="InterPro" id="IPR029069">
    <property type="entry name" value="HotDog_dom_sf"/>
</dbReference>
<reference evidence="2" key="1">
    <citation type="submission" date="2016-10" db="EMBL/GenBank/DDBJ databases">
        <authorList>
            <person name="Varghese N."/>
            <person name="Submissions S."/>
        </authorList>
    </citation>
    <scope>NUCLEOTIDE SEQUENCE [LARGE SCALE GENOMIC DNA]</scope>
    <source>
        <strain evidence="2">DSM 22017</strain>
    </source>
</reference>
<evidence type="ECO:0000313" key="1">
    <source>
        <dbReference type="EMBL" id="SEC71103.1"/>
    </source>
</evidence>
<dbReference type="Proteomes" id="UP000198742">
    <property type="component" value="Unassembled WGS sequence"/>
</dbReference>
<keyword evidence="2" id="KW-1185">Reference proteome</keyword>
<evidence type="ECO:0000313" key="2">
    <source>
        <dbReference type="Proteomes" id="UP000198742"/>
    </source>
</evidence>
<name>A0A1H4UR24_9ACTN</name>
<dbReference type="Pfam" id="PF13279">
    <property type="entry name" value="4HBT_2"/>
    <property type="match status" value="1"/>
</dbReference>
<gene>
    <name evidence="1" type="ORF">SAMN04489844_2832</name>
</gene>